<dbReference type="EMBL" id="FNQB01000003">
    <property type="protein sequence ID" value="SDZ46368.1"/>
    <property type="molecule type" value="Genomic_DNA"/>
</dbReference>
<sequence>MAEDGLVFLVSLDGDAYRVDLGRPDGTVVWPLFMRGPDPLLAVVSAEQRYLAEERGGGTVRGASYLDKARERLRRWEAANQP</sequence>
<evidence type="ECO:0000313" key="1">
    <source>
        <dbReference type="EMBL" id="SDZ46368.1"/>
    </source>
</evidence>
<name>A0A1H3T928_9ACTN</name>
<dbReference type="AlphaFoldDB" id="A0A1H3T928"/>
<accession>A0A1H3T928</accession>
<reference evidence="2" key="1">
    <citation type="submission" date="2016-10" db="EMBL/GenBank/DDBJ databases">
        <authorList>
            <person name="Varghese N."/>
            <person name="Submissions S."/>
        </authorList>
    </citation>
    <scope>NUCLEOTIDE SEQUENCE [LARGE SCALE GENOMIC DNA]</scope>
    <source>
        <strain evidence="2">DSM 44718</strain>
    </source>
</reference>
<keyword evidence="2" id="KW-1185">Reference proteome</keyword>
<dbReference type="STRING" id="137265.SAMN05421684_5317"/>
<gene>
    <name evidence="1" type="ORF">SAMN05421684_5317</name>
</gene>
<organism evidence="1 2">
    <name type="scientific">Asanoa ishikariensis</name>
    <dbReference type="NCBI Taxonomy" id="137265"/>
    <lineage>
        <taxon>Bacteria</taxon>
        <taxon>Bacillati</taxon>
        <taxon>Actinomycetota</taxon>
        <taxon>Actinomycetes</taxon>
        <taxon>Micromonosporales</taxon>
        <taxon>Micromonosporaceae</taxon>
        <taxon>Asanoa</taxon>
    </lineage>
</organism>
<proteinExistence type="predicted"/>
<evidence type="ECO:0000313" key="2">
    <source>
        <dbReference type="Proteomes" id="UP000199632"/>
    </source>
</evidence>
<protein>
    <submittedName>
        <fullName evidence="1">Uncharacterized protein</fullName>
    </submittedName>
</protein>
<dbReference type="Proteomes" id="UP000199632">
    <property type="component" value="Unassembled WGS sequence"/>
</dbReference>